<reference evidence="2" key="1">
    <citation type="submission" date="2023-06" db="EMBL/GenBank/DDBJ databases">
        <authorList>
            <consortium name="Lawrence Berkeley National Laboratory"/>
            <person name="Ahrendt S."/>
            <person name="Sahu N."/>
            <person name="Indic B."/>
            <person name="Wong-Bajracharya J."/>
            <person name="Merenyi Z."/>
            <person name="Ke H.-M."/>
            <person name="Monk M."/>
            <person name="Kocsube S."/>
            <person name="Drula E."/>
            <person name="Lipzen A."/>
            <person name="Balint B."/>
            <person name="Henrissat B."/>
            <person name="Andreopoulos B."/>
            <person name="Martin F.M."/>
            <person name="Harder C.B."/>
            <person name="Rigling D."/>
            <person name="Ford K.L."/>
            <person name="Foster G.D."/>
            <person name="Pangilinan J."/>
            <person name="Papanicolaou A."/>
            <person name="Barry K."/>
            <person name="LaButti K."/>
            <person name="Viragh M."/>
            <person name="Koriabine M."/>
            <person name="Yan M."/>
            <person name="Riley R."/>
            <person name="Champramary S."/>
            <person name="Plett K.L."/>
            <person name="Tsai I.J."/>
            <person name="Slot J."/>
            <person name="Sipos G."/>
            <person name="Plett J."/>
            <person name="Nagy L.G."/>
            <person name="Grigoriev I.V."/>
        </authorList>
    </citation>
    <scope>NUCLEOTIDE SEQUENCE</scope>
    <source>
        <strain evidence="2">ICMP 16352</strain>
    </source>
</reference>
<evidence type="ECO:0000313" key="2">
    <source>
        <dbReference type="EMBL" id="KAK0480549.1"/>
    </source>
</evidence>
<evidence type="ECO:0000256" key="1">
    <source>
        <dbReference type="SAM" id="MobiDB-lite"/>
    </source>
</evidence>
<dbReference type="Proteomes" id="UP001175227">
    <property type="component" value="Unassembled WGS sequence"/>
</dbReference>
<organism evidence="2 3">
    <name type="scientific">Armillaria novae-zelandiae</name>
    <dbReference type="NCBI Taxonomy" id="153914"/>
    <lineage>
        <taxon>Eukaryota</taxon>
        <taxon>Fungi</taxon>
        <taxon>Dikarya</taxon>
        <taxon>Basidiomycota</taxon>
        <taxon>Agaricomycotina</taxon>
        <taxon>Agaricomycetes</taxon>
        <taxon>Agaricomycetidae</taxon>
        <taxon>Agaricales</taxon>
        <taxon>Marasmiineae</taxon>
        <taxon>Physalacriaceae</taxon>
        <taxon>Armillaria</taxon>
    </lineage>
</organism>
<dbReference type="EMBL" id="JAUEPR010000009">
    <property type="protein sequence ID" value="KAK0480549.1"/>
    <property type="molecule type" value="Genomic_DNA"/>
</dbReference>
<sequence length="200" mass="23306">MSRPQEFLWRWMLFFEYRHLVPPFNSQNNAVCFLINISLHSLARLTYQFPYMSKLFSQIWSLAKKTAIDTRNDLCKFISGQGSTETTLKPRSVNLSRSRSILCTSIHLAPLSTRSKCQELDNRFDYFEQALVGNFLLVERRVRRPILLCQRTMARSRTLASRKWKDRARNPPPQTLPQALPQANRVIRLQAHQPDGPSIS</sequence>
<gene>
    <name evidence="2" type="ORF">IW261DRAFT_1126224</name>
</gene>
<keyword evidence="3" id="KW-1185">Reference proteome</keyword>
<name>A0AA39PAP4_9AGAR</name>
<protein>
    <submittedName>
        <fullName evidence="2">Uncharacterized protein</fullName>
    </submittedName>
</protein>
<comment type="caution">
    <text evidence="2">The sequence shown here is derived from an EMBL/GenBank/DDBJ whole genome shotgun (WGS) entry which is preliminary data.</text>
</comment>
<proteinExistence type="predicted"/>
<evidence type="ECO:0000313" key="3">
    <source>
        <dbReference type="Proteomes" id="UP001175227"/>
    </source>
</evidence>
<feature type="region of interest" description="Disordered" evidence="1">
    <location>
        <begin position="159"/>
        <end position="178"/>
    </location>
</feature>
<accession>A0AA39PAP4</accession>
<dbReference type="AlphaFoldDB" id="A0AA39PAP4"/>